<sequence length="271" mass="29442">MHFPITIMSDYAAKILDSNVSGSVHSIYRKTVNLQFGSCLLSLQTTGSPLSPVSLITPLNQADMEALKFEAGQPVVAEQNSIVLSGPESSYSFSFADTRIITLELRHPFPQVQKALIAEALRRSRIRGFGNQELILSAARLRTANCAQYFRQGSYKMAAQELALLLGLGIGLTPSGDDFLCGVLAGLNFTGNHWHPFSRALQSTLRAHLSDTNDISRTFLSCALHSYFSYAVITLPQAASPEEILTAFEAIGHSSGIDTLCGIYYGISLFS</sequence>
<reference evidence="1 2" key="1">
    <citation type="submission" date="2021-10" db="EMBL/GenBank/DDBJ databases">
        <title>Collection of gut derived symbiotic bacterial strains cultured from healthy donors.</title>
        <authorList>
            <person name="Lin H."/>
            <person name="Littmann E."/>
            <person name="Kohout C."/>
            <person name="Pamer E.G."/>
        </authorList>
    </citation>
    <scope>NUCLEOTIDE SEQUENCE [LARGE SCALE GENOMIC DNA]</scope>
    <source>
        <strain evidence="1 2">DFI.1.165</strain>
    </source>
</reference>
<keyword evidence="2" id="KW-1185">Reference proteome</keyword>
<name>A0ABS8DLU1_9FIRM</name>
<protein>
    <submittedName>
        <fullName evidence="1">DUF2877 domain-containing protein</fullName>
    </submittedName>
</protein>
<evidence type="ECO:0000313" key="1">
    <source>
        <dbReference type="EMBL" id="MCB7389134.1"/>
    </source>
</evidence>
<evidence type="ECO:0000313" key="2">
    <source>
        <dbReference type="Proteomes" id="UP001299546"/>
    </source>
</evidence>
<dbReference type="Proteomes" id="UP001299546">
    <property type="component" value="Unassembled WGS sequence"/>
</dbReference>
<dbReference type="RefSeq" id="WP_066730658.1">
    <property type="nucleotide sequence ID" value="NZ_JAJCIQ010000004.1"/>
</dbReference>
<dbReference type="InterPro" id="IPR021530">
    <property type="entry name" value="AllH-like"/>
</dbReference>
<comment type="caution">
    <text evidence="1">The sequence shown here is derived from an EMBL/GenBank/DDBJ whole genome shotgun (WGS) entry which is preliminary data.</text>
</comment>
<accession>A0ABS8DLU1</accession>
<proteinExistence type="predicted"/>
<dbReference type="Pfam" id="PF11392">
    <property type="entry name" value="AllH"/>
    <property type="match status" value="1"/>
</dbReference>
<gene>
    <name evidence="1" type="ORF">LIZ65_17765</name>
</gene>
<dbReference type="EMBL" id="JAJCIS010000019">
    <property type="protein sequence ID" value="MCB7389134.1"/>
    <property type="molecule type" value="Genomic_DNA"/>
</dbReference>
<organism evidence="1 2">
    <name type="scientific">Bariatricus massiliensis</name>
    <dbReference type="NCBI Taxonomy" id="1745713"/>
    <lineage>
        <taxon>Bacteria</taxon>
        <taxon>Bacillati</taxon>
        <taxon>Bacillota</taxon>
        <taxon>Clostridia</taxon>
        <taxon>Lachnospirales</taxon>
        <taxon>Lachnospiraceae</taxon>
        <taxon>Bariatricus</taxon>
    </lineage>
</organism>